<dbReference type="PANTHER" id="PTHR30055:SF146">
    <property type="entry name" value="HTH-TYPE TRANSCRIPTIONAL DUAL REGULATOR CECR"/>
    <property type="match status" value="1"/>
</dbReference>
<dbReference type="SUPFAM" id="SSF46689">
    <property type="entry name" value="Homeodomain-like"/>
    <property type="match status" value="1"/>
</dbReference>
<sequence>MARTINPDEYDARYRALLEAAKVCFARKGFHRTSTAEICAELGVSSGSLFHYFPNKKALISAIVEQEGLETAQYLDGLQAQPDLAAALRDFVDLVISLASDASFGRLALEIAAEAARDAEIGALVARNDAELRRRLALLVGEARARGQIAPTSTPAAVAQGIAALIDGIFSRVAMDPQFRPSKLRPVFQQMLAGMLQPSGASP</sequence>
<dbReference type="RefSeq" id="WP_211343787.1">
    <property type="nucleotide sequence ID" value="NZ_JAUFPJ010000001.1"/>
</dbReference>
<name>A0A4R6NBJ2_9BURK</name>
<evidence type="ECO:0000256" key="1">
    <source>
        <dbReference type="ARBA" id="ARBA00022491"/>
    </source>
</evidence>
<dbReference type="InterPro" id="IPR001647">
    <property type="entry name" value="HTH_TetR"/>
</dbReference>
<dbReference type="InterPro" id="IPR009057">
    <property type="entry name" value="Homeodomain-like_sf"/>
</dbReference>
<dbReference type="PRINTS" id="PR00455">
    <property type="entry name" value="HTHTETR"/>
</dbReference>
<dbReference type="InterPro" id="IPR036271">
    <property type="entry name" value="Tet_transcr_reg_TetR-rel_C_sf"/>
</dbReference>
<keyword evidence="1" id="KW-0678">Repressor</keyword>
<feature type="DNA-binding region" description="H-T-H motif" evidence="5">
    <location>
        <begin position="34"/>
        <end position="53"/>
    </location>
</feature>
<dbReference type="InterPro" id="IPR050109">
    <property type="entry name" value="HTH-type_TetR-like_transc_reg"/>
</dbReference>
<dbReference type="SUPFAM" id="SSF48498">
    <property type="entry name" value="Tetracyclin repressor-like, C-terminal domain"/>
    <property type="match status" value="1"/>
</dbReference>
<protein>
    <submittedName>
        <fullName evidence="7">TetR family transcriptional regulator</fullName>
    </submittedName>
</protein>
<reference evidence="7 8" key="1">
    <citation type="submission" date="2019-03" db="EMBL/GenBank/DDBJ databases">
        <title>Genomic Encyclopedia of Type Strains, Phase IV (KMG-IV): sequencing the most valuable type-strain genomes for metagenomic binning, comparative biology and taxonomic classification.</title>
        <authorList>
            <person name="Goeker M."/>
        </authorList>
    </citation>
    <scope>NUCLEOTIDE SEQUENCE [LARGE SCALE GENOMIC DNA]</scope>
    <source>
        <strain evidence="7 8">DSM 25082</strain>
    </source>
</reference>
<evidence type="ECO:0000256" key="4">
    <source>
        <dbReference type="ARBA" id="ARBA00023163"/>
    </source>
</evidence>
<keyword evidence="4" id="KW-0804">Transcription</keyword>
<feature type="domain" description="HTH tetR-type" evidence="6">
    <location>
        <begin position="11"/>
        <end position="71"/>
    </location>
</feature>
<dbReference type="InterPro" id="IPR023772">
    <property type="entry name" value="DNA-bd_HTH_TetR-type_CS"/>
</dbReference>
<dbReference type="EMBL" id="SNXE01000001">
    <property type="protein sequence ID" value="TDP13362.1"/>
    <property type="molecule type" value="Genomic_DNA"/>
</dbReference>
<evidence type="ECO:0000313" key="8">
    <source>
        <dbReference type="Proteomes" id="UP000295357"/>
    </source>
</evidence>
<dbReference type="Pfam" id="PF00440">
    <property type="entry name" value="TetR_N"/>
    <property type="match status" value="1"/>
</dbReference>
<keyword evidence="3 5" id="KW-0238">DNA-binding</keyword>
<dbReference type="Gene3D" id="1.10.357.10">
    <property type="entry name" value="Tetracycline Repressor, domain 2"/>
    <property type="match status" value="1"/>
</dbReference>
<comment type="caution">
    <text evidence="7">The sequence shown here is derived from an EMBL/GenBank/DDBJ whole genome shotgun (WGS) entry which is preliminary data.</text>
</comment>
<evidence type="ECO:0000259" key="6">
    <source>
        <dbReference type="PROSITE" id="PS50977"/>
    </source>
</evidence>
<accession>A0A4R6NBJ2</accession>
<dbReference type="PROSITE" id="PS01081">
    <property type="entry name" value="HTH_TETR_1"/>
    <property type="match status" value="1"/>
</dbReference>
<keyword evidence="2" id="KW-0805">Transcription regulation</keyword>
<dbReference type="GO" id="GO:0000976">
    <property type="term" value="F:transcription cis-regulatory region binding"/>
    <property type="evidence" value="ECO:0007669"/>
    <property type="project" value="TreeGrafter"/>
</dbReference>
<evidence type="ECO:0000256" key="5">
    <source>
        <dbReference type="PROSITE-ProRule" id="PRU00335"/>
    </source>
</evidence>
<evidence type="ECO:0000313" key="7">
    <source>
        <dbReference type="EMBL" id="TDP13362.1"/>
    </source>
</evidence>
<dbReference type="PANTHER" id="PTHR30055">
    <property type="entry name" value="HTH-TYPE TRANSCRIPTIONAL REGULATOR RUTR"/>
    <property type="match status" value="1"/>
</dbReference>
<gene>
    <name evidence="7" type="ORF">DFR39_101837</name>
</gene>
<proteinExistence type="predicted"/>
<evidence type="ECO:0000256" key="3">
    <source>
        <dbReference type="ARBA" id="ARBA00023125"/>
    </source>
</evidence>
<dbReference type="Proteomes" id="UP000295357">
    <property type="component" value="Unassembled WGS sequence"/>
</dbReference>
<dbReference type="PROSITE" id="PS50977">
    <property type="entry name" value="HTH_TETR_2"/>
    <property type="match status" value="1"/>
</dbReference>
<dbReference type="GO" id="GO:0003700">
    <property type="term" value="F:DNA-binding transcription factor activity"/>
    <property type="evidence" value="ECO:0007669"/>
    <property type="project" value="TreeGrafter"/>
</dbReference>
<evidence type="ECO:0000256" key="2">
    <source>
        <dbReference type="ARBA" id="ARBA00023015"/>
    </source>
</evidence>
<organism evidence="7 8">
    <name type="scientific">Roseateles asaccharophilus</name>
    <dbReference type="NCBI Taxonomy" id="582607"/>
    <lineage>
        <taxon>Bacteria</taxon>
        <taxon>Pseudomonadati</taxon>
        <taxon>Pseudomonadota</taxon>
        <taxon>Betaproteobacteria</taxon>
        <taxon>Burkholderiales</taxon>
        <taxon>Sphaerotilaceae</taxon>
        <taxon>Roseateles</taxon>
    </lineage>
</organism>
<dbReference type="InterPro" id="IPR039538">
    <property type="entry name" value="BetI_C"/>
</dbReference>
<dbReference type="Pfam" id="PF13977">
    <property type="entry name" value="TetR_C_6"/>
    <property type="match status" value="1"/>
</dbReference>
<keyword evidence="8" id="KW-1185">Reference proteome</keyword>
<dbReference type="AlphaFoldDB" id="A0A4R6NBJ2"/>